<accession>A0A2U8FSM3</accession>
<name>A0A2U8FSM3_9BURK</name>
<evidence type="ECO:0000256" key="1">
    <source>
        <dbReference type="SAM" id="Phobius"/>
    </source>
</evidence>
<keyword evidence="1" id="KW-1133">Transmembrane helix</keyword>
<evidence type="ECO:0000313" key="2">
    <source>
        <dbReference type="EMBL" id="AWI54010.1"/>
    </source>
</evidence>
<gene>
    <name evidence="2" type="ORF">DEH84_11670</name>
</gene>
<keyword evidence="3" id="KW-1185">Reference proteome</keyword>
<feature type="transmembrane region" description="Helical" evidence="1">
    <location>
        <begin position="36"/>
        <end position="60"/>
    </location>
</feature>
<feature type="transmembrane region" description="Helical" evidence="1">
    <location>
        <begin position="6"/>
        <end position="24"/>
    </location>
</feature>
<evidence type="ECO:0000313" key="3">
    <source>
        <dbReference type="Proteomes" id="UP000244892"/>
    </source>
</evidence>
<sequence>MNTFWMLWAGTLALILSVATWMEYSAIHQRINGANGLTLLVAGIVSALSLPVGGAIAWYLGGFAAAAKMTLATGAGVATVFYGALRWLDSQAKQPR</sequence>
<reference evidence="2 3" key="1">
    <citation type="submission" date="2018-05" db="EMBL/GenBank/DDBJ databases">
        <title>complete genome sequence of Aquabacterium olei NBRC 110486.</title>
        <authorList>
            <person name="Tang B."/>
            <person name="Chang J."/>
            <person name="Zhang L."/>
            <person name="Yang H."/>
        </authorList>
    </citation>
    <scope>NUCLEOTIDE SEQUENCE [LARGE SCALE GENOMIC DNA]</scope>
    <source>
        <strain evidence="2 3">NBRC 110486</strain>
    </source>
</reference>
<keyword evidence="1" id="KW-0472">Membrane</keyword>
<dbReference type="OrthoDB" id="2974197at2"/>
<keyword evidence="1" id="KW-0812">Transmembrane</keyword>
<organism evidence="2 3">
    <name type="scientific">Aquabacterium olei</name>
    <dbReference type="NCBI Taxonomy" id="1296669"/>
    <lineage>
        <taxon>Bacteria</taxon>
        <taxon>Pseudomonadati</taxon>
        <taxon>Pseudomonadota</taxon>
        <taxon>Betaproteobacteria</taxon>
        <taxon>Burkholderiales</taxon>
        <taxon>Aquabacterium</taxon>
    </lineage>
</organism>
<dbReference type="RefSeq" id="WP_109037006.1">
    <property type="nucleotide sequence ID" value="NZ_CP029210.1"/>
</dbReference>
<dbReference type="EMBL" id="CP029210">
    <property type="protein sequence ID" value="AWI54010.1"/>
    <property type="molecule type" value="Genomic_DNA"/>
</dbReference>
<proteinExistence type="predicted"/>
<feature type="transmembrane region" description="Helical" evidence="1">
    <location>
        <begin position="66"/>
        <end position="88"/>
    </location>
</feature>
<dbReference type="AlphaFoldDB" id="A0A2U8FSM3"/>
<protein>
    <submittedName>
        <fullName evidence="2">Uncharacterized protein</fullName>
    </submittedName>
</protein>
<dbReference type="Proteomes" id="UP000244892">
    <property type="component" value="Chromosome"/>
</dbReference>
<dbReference type="KEGG" id="aon:DEH84_11670"/>